<name>A0ABW9XYS7_9BACL</name>
<dbReference type="Proteomes" id="UP000665561">
    <property type="component" value="Unassembled WGS sequence"/>
</dbReference>
<protein>
    <recommendedName>
        <fullName evidence="4">WD40 repeat domain-containing protein</fullName>
    </recommendedName>
</protein>
<gene>
    <name evidence="2" type="ORF">GT019_26235</name>
</gene>
<keyword evidence="3" id="KW-1185">Reference proteome</keyword>
<organism evidence="2 3">
    <name type="scientific">Paenibacillus glycinis</name>
    <dbReference type="NCBI Taxonomy" id="2697035"/>
    <lineage>
        <taxon>Bacteria</taxon>
        <taxon>Bacillati</taxon>
        <taxon>Bacillota</taxon>
        <taxon>Bacilli</taxon>
        <taxon>Bacillales</taxon>
        <taxon>Paenibacillaceae</taxon>
        <taxon>Paenibacillus</taxon>
    </lineage>
</organism>
<evidence type="ECO:0008006" key="4">
    <source>
        <dbReference type="Google" id="ProtNLM"/>
    </source>
</evidence>
<feature type="signal peptide" evidence="1">
    <location>
        <begin position="1"/>
        <end position="26"/>
    </location>
</feature>
<evidence type="ECO:0000256" key="1">
    <source>
        <dbReference type="SAM" id="SignalP"/>
    </source>
</evidence>
<proteinExistence type="predicted"/>
<evidence type="ECO:0000313" key="3">
    <source>
        <dbReference type="Proteomes" id="UP000665561"/>
    </source>
</evidence>
<evidence type="ECO:0000313" key="2">
    <source>
        <dbReference type="EMBL" id="NBD27386.1"/>
    </source>
</evidence>
<comment type="caution">
    <text evidence="2">The sequence shown here is derived from an EMBL/GenBank/DDBJ whole genome shotgun (WGS) entry which is preliminary data.</text>
</comment>
<sequence length="387" mass="43543">MKRRLLPFVLAFMLPMLVMLPLKTFADVNDKATKALLNAFDGIILDFDASRIVWTSNDKVLWLYNRANGTQVKVYDGTGTTDIVHEAKLSAQGVVYNLNSDPKIDVWPRVSSVYNWKNGQATQIATGEELFAIRGDGKYALLSRHNVDLSTGQVRDLGFDRIEFSADGTMIYSAPVPPVNAFALYQARPDGTITQLAEPSNKVVPLAHGWSYGYYGPLTDGKRILYRELVESNNYAKHVWALRLRNEDHTVATLSVNPFVSYQPGVSYRINNGWIAYIEYDRAISSKVVNVRSPEGIVKRVFVSPHWWSWTSAPLTIDDLGPDGTVAFTFNDKTYLQYMKEDKPVSINRSPAKFQYREQVFGAPGASQIRMGAWYMLSNGSLYAVRI</sequence>
<dbReference type="EMBL" id="JAAAMV010000027">
    <property type="protein sequence ID" value="NBD27386.1"/>
    <property type="molecule type" value="Genomic_DNA"/>
</dbReference>
<keyword evidence="1" id="KW-0732">Signal</keyword>
<feature type="chain" id="PRO_5045421154" description="WD40 repeat domain-containing protein" evidence="1">
    <location>
        <begin position="27"/>
        <end position="387"/>
    </location>
</feature>
<accession>A0ABW9XYS7</accession>
<dbReference type="RefSeq" id="WP_161746410.1">
    <property type="nucleotide sequence ID" value="NZ_JAAAMV010000027.1"/>
</dbReference>
<dbReference type="SUPFAM" id="SSF69304">
    <property type="entry name" value="Tricorn protease N-terminal domain"/>
    <property type="match status" value="1"/>
</dbReference>
<reference evidence="2 3" key="1">
    <citation type="submission" date="2020-01" db="EMBL/GenBank/DDBJ databases">
        <title>Paenibacillus soybeanensis sp. nov. isolated from the nodules of soybean (Glycine max(L.) Merr).</title>
        <authorList>
            <person name="Wang H."/>
        </authorList>
    </citation>
    <scope>NUCLEOTIDE SEQUENCE [LARGE SCALE GENOMIC DNA]</scope>
    <source>
        <strain evidence="2 3">T1</strain>
    </source>
</reference>